<dbReference type="AlphaFoldDB" id="A0A1C4DAG7"/>
<accession>A0A1C4DAG7</accession>
<dbReference type="InterPro" id="IPR001633">
    <property type="entry name" value="EAL_dom"/>
</dbReference>
<dbReference type="SUPFAM" id="SSF141868">
    <property type="entry name" value="EAL domain-like"/>
    <property type="match status" value="1"/>
</dbReference>
<dbReference type="EMBL" id="FMAY01000011">
    <property type="protein sequence ID" value="SCC28322.1"/>
    <property type="molecule type" value="Genomic_DNA"/>
</dbReference>
<dbReference type="PANTHER" id="PTHR33121">
    <property type="entry name" value="CYCLIC DI-GMP PHOSPHODIESTERASE PDEF"/>
    <property type="match status" value="1"/>
</dbReference>
<dbReference type="PANTHER" id="PTHR33121:SF70">
    <property type="entry name" value="SIGNALING PROTEIN YKOW"/>
    <property type="match status" value="1"/>
</dbReference>
<dbReference type="Proteomes" id="UP000198975">
    <property type="component" value="Unassembled WGS sequence"/>
</dbReference>
<feature type="domain" description="EAL" evidence="1">
    <location>
        <begin position="1"/>
        <end position="246"/>
    </location>
</feature>
<evidence type="ECO:0000313" key="2">
    <source>
        <dbReference type="EMBL" id="SCC28322.1"/>
    </source>
</evidence>
<proteinExistence type="predicted"/>
<sequence>MKSKNLDISGKQLRMTVEFQPIIRLSGNKIFRYEAIARFFNADGFLIPAQQSIAAIEQSGAIREVTNFIFESICHLIKLKRDLTISFTLSHLLINDREYLAWLYQQCLHKGVLPQNIEIEISQKTTQAQFIESLPFLKQAKEYGFMISLGDFSAENLQVDSLALFNFDTIKIDRSIIEGIAESEKKLLTLQVVISQLMSTGVTLICEGVKKSSDLSLLNHYSPDGIHGYIFHRPLTFTQIRLLEGF</sequence>
<organism evidence="2 3">
    <name type="scientific">Kosakonia oryzendophytica</name>
    <dbReference type="NCBI Taxonomy" id="1005665"/>
    <lineage>
        <taxon>Bacteria</taxon>
        <taxon>Pseudomonadati</taxon>
        <taxon>Pseudomonadota</taxon>
        <taxon>Gammaproteobacteria</taxon>
        <taxon>Enterobacterales</taxon>
        <taxon>Enterobacteriaceae</taxon>
        <taxon>Kosakonia</taxon>
    </lineage>
</organism>
<protein>
    <submittedName>
        <fullName evidence="2">EAL domain, c-di-GMP-specific phosphodiesterase class I (Or its enzymatically inactive variant)</fullName>
    </submittedName>
</protein>
<evidence type="ECO:0000259" key="1">
    <source>
        <dbReference type="PROSITE" id="PS50883"/>
    </source>
</evidence>
<evidence type="ECO:0000313" key="3">
    <source>
        <dbReference type="Proteomes" id="UP000198975"/>
    </source>
</evidence>
<dbReference type="PROSITE" id="PS50883">
    <property type="entry name" value="EAL"/>
    <property type="match status" value="1"/>
</dbReference>
<gene>
    <name evidence="2" type="ORF">GA0061071_11139</name>
</gene>
<reference evidence="3" key="1">
    <citation type="submission" date="2016-08" db="EMBL/GenBank/DDBJ databases">
        <authorList>
            <person name="Varghese N."/>
            <person name="Submissions Spin"/>
        </authorList>
    </citation>
    <scope>NUCLEOTIDE SEQUENCE [LARGE SCALE GENOMIC DNA]</scope>
    <source>
        <strain evidence="3">REICA_082</strain>
    </source>
</reference>
<dbReference type="GO" id="GO:0071111">
    <property type="term" value="F:cyclic-guanylate-specific phosphodiesterase activity"/>
    <property type="evidence" value="ECO:0007669"/>
    <property type="project" value="InterPro"/>
</dbReference>
<dbReference type="InterPro" id="IPR035919">
    <property type="entry name" value="EAL_sf"/>
</dbReference>
<name>A0A1C4DAG7_9ENTR</name>
<dbReference type="InterPro" id="IPR050706">
    <property type="entry name" value="Cyclic-di-GMP_PDE-like"/>
</dbReference>
<dbReference type="RefSeq" id="WP_088236897.1">
    <property type="nucleotide sequence ID" value="NZ_FMAY01000011.1"/>
</dbReference>
<dbReference type="OrthoDB" id="1673646at2"/>
<dbReference type="Gene3D" id="3.20.20.450">
    <property type="entry name" value="EAL domain"/>
    <property type="match status" value="1"/>
</dbReference>
<dbReference type="Pfam" id="PF00563">
    <property type="entry name" value="EAL"/>
    <property type="match status" value="1"/>
</dbReference>
<keyword evidence="3" id="KW-1185">Reference proteome</keyword>
<dbReference type="CDD" id="cd01948">
    <property type="entry name" value="EAL"/>
    <property type="match status" value="1"/>
</dbReference>
<dbReference type="SMART" id="SM00052">
    <property type="entry name" value="EAL"/>
    <property type="match status" value="1"/>
</dbReference>